<dbReference type="CDD" id="cd04186">
    <property type="entry name" value="GT_2_like_c"/>
    <property type="match status" value="1"/>
</dbReference>
<accession>A0ABN7HKL6</accession>
<dbReference type="PANTHER" id="PTHR43179:SF7">
    <property type="entry name" value="RHAMNOSYLTRANSFERASE WBBL"/>
    <property type="match status" value="1"/>
</dbReference>
<reference evidence="2 3" key="1">
    <citation type="submission" date="2020-10" db="EMBL/GenBank/DDBJ databases">
        <authorList>
            <person name="Peeters C."/>
        </authorList>
    </citation>
    <scope>NUCLEOTIDE SEQUENCE [LARGE SCALE GENOMIC DNA]</scope>
    <source>
        <strain evidence="2 3">LMG 28140</strain>
    </source>
</reference>
<organism evidence="2 3">
    <name type="scientific">Paraburkholderia metrosideri</name>
    <dbReference type="NCBI Taxonomy" id="580937"/>
    <lineage>
        <taxon>Bacteria</taxon>
        <taxon>Pseudomonadati</taxon>
        <taxon>Pseudomonadota</taxon>
        <taxon>Betaproteobacteria</taxon>
        <taxon>Burkholderiales</taxon>
        <taxon>Burkholderiaceae</taxon>
        <taxon>Paraburkholderia</taxon>
    </lineage>
</organism>
<comment type="caution">
    <text evidence="2">The sequence shown here is derived from an EMBL/GenBank/DDBJ whole genome shotgun (WGS) entry which is preliminary data.</text>
</comment>
<dbReference type="SUPFAM" id="SSF53448">
    <property type="entry name" value="Nucleotide-diphospho-sugar transferases"/>
    <property type="match status" value="2"/>
</dbReference>
<evidence type="ECO:0000313" key="2">
    <source>
        <dbReference type="EMBL" id="CAD6524465.1"/>
    </source>
</evidence>
<feature type="domain" description="Glycosyltransferase 2-like" evidence="1">
    <location>
        <begin position="91"/>
        <end position="200"/>
    </location>
</feature>
<dbReference type="InterPro" id="IPR001173">
    <property type="entry name" value="Glyco_trans_2-like"/>
</dbReference>
<dbReference type="Gene3D" id="3.90.550.10">
    <property type="entry name" value="Spore Coat Polysaccharide Biosynthesis Protein SpsA, Chain A"/>
    <property type="match status" value="2"/>
</dbReference>
<dbReference type="PANTHER" id="PTHR43179">
    <property type="entry name" value="RHAMNOSYLTRANSFERASE WBBL"/>
    <property type="match status" value="1"/>
</dbReference>
<evidence type="ECO:0000259" key="1">
    <source>
        <dbReference type="Pfam" id="PF00535"/>
    </source>
</evidence>
<proteinExistence type="predicted"/>
<dbReference type="EMBL" id="CAJHCP010000003">
    <property type="protein sequence ID" value="CAD6524465.1"/>
    <property type="molecule type" value="Genomic_DNA"/>
</dbReference>
<dbReference type="Proteomes" id="UP000598032">
    <property type="component" value="Unassembled WGS sequence"/>
</dbReference>
<evidence type="ECO:0000313" key="3">
    <source>
        <dbReference type="Proteomes" id="UP000598032"/>
    </source>
</evidence>
<sequence>MQGARFLSLPVRVLRGFREAVQLRGGVLPTLRVVVGLLRREGLAGMRNRLIRSAAGGGYRTWIAQYDTLDAAAREDLLRELKTLQDKPLISVLVPVYNTPAQYLTEMLDSVLAQIYPHWELCIADDASSAPHVAEILHDYASRDARIKVIRRAVNGHICVASSDALALASGRFIALLDHDDVLPAHALFMVVRYMNRYPSARMLYSDEDKLAPGGQRVQPYFKSDWNAALMLGQNMFSHLGVLETELVRQAGGFRPGFEGSQDHDLVLRCAELAGPRAIVHIPHVLYHWRVIAGSTAREVAAKPYARDASLRAVSEHLARCGHDARVEPLSADSTMLRVIYRVQQPVPLVSIIIPTRDRAELLSRCIDSLRERTHYSNYEILIVDNGSIEPNALELLEHYSRFPNVTVLRIDAPFNYSALNNAAAIHAKGTLLCLLNNDIEIESSDWLDILCGYALLPGHGAAGAALWYPDDRLQHGGVLMGVGHLAGHMHHLIPRGDRGYFGRAVLAQYVAAVSAACLVVRKALFDEVGGLDADHLAIAFNDVDFCLKLRAAGYENVYVPYAELYHHESASRGTDLSGTNLERFQRETDFMRKRWPQMLEEDPYYNPNLTRSGGPLFSLAFPPRIGQFG</sequence>
<keyword evidence="3" id="KW-1185">Reference proteome</keyword>
<name>A0ABN7HKL6_9BURK</name>
<gene>
    <name evidence="2" type="ORF">LMG28140_01621</name>
</gene>
<protein>
    <recommendedName>
        <fullName evidence="1">Glycosyltransferase 2-like domain-containing protein</fullName>
    </recommendedName>
</protein>
<dbReference type="RefSeq" id="WP_201641752.1">
    <property type="nucleotide sequence ID" value="NZ_CAJHCP010000003.1"/>
</dbReference>
<dbReference type="CDD" id="cd04184">
    <property type="entry name" value="GT2_RfbC_Mx_like"/>
    <property type="match status" value="1"/>
</dbReference>
<feature type="domain" description="Glycosyltransferase 2-like" evidence="1">
    <location>
        <begin position="351"/>
        <end position="463"/>
    </location>
</feature>
<dbReference type="InterPro" id="IPR029044">
    <property type="entry name" value="Nucleotide-diphossugar_trans"/>
</dbReference>
<dbReference type="Pfam" id="PF00535">
    <property type="entry name" value="Glycos_transf_2"/>
    <property type="match status" value="2"/>
</dbReference>